<comment type="caution">
    <text evidence="1">The sequence shown here is derived from an EMBL/GenBank/DDBJ whole genome shotgun (WGS) entry which is preliminary data.</text>
</comment>
<dbReference type="AlphaFoldDB" id="A0A7W6N9Z9"/>
<evidence type="ECO:0008006" key="3">
    <source>
        <dbReference type="Google" id="ProtNLM"/>
    </source>
</evidence>
<keyword evidence="2" id="KW-1185">Reference proteome</keyword>
<evidence type="ECO:0000313" key="1">
    <source>
        <dbReference type="EMBL" id="MBB4042000.1"/>
    </source>
</evidence>
<organism evidence="1 2">
    <name type="scientific">Microvirga flocculans</name>
    <dbReference type="NCBI Taxonomy" id="217168"/>
    <lineage>
        <taxon>Bacteria</taxon>
        <taxon>Pseudomonadati</taxon>
        <taxon>Pseudomonadota</taxon>
        <taxon>Alphaproteobacteria</taxon>
        <taxon>Hyphomicrobiales</taxon>
        <taxon>Methylobacteriaceae</taxon>
        <taxon>Microvirga</taxon>
    </lineage>
</organism>
<sequence>MLYQVGALTFRVTAPNIHEVELEASADYAAKDVIGSLRPLEFVGEGESVLTLRGRLFPRKWGGLTSLDVLEQMRLSGEPHIVVRGDGRNMGWWVVERYREKHSYLGVSGVGRQIEFDIVLKKSPRPATPLGYVMTLMRLIGR</sequence>
<gene>
    <name evidence="1" type="ORF">GGR34_003685</name>
</gene>
<dbReference type="InterPro" id="IPR009734">
    <property type="entry name" value="Myoviridae_GpU"/>
</dbReference>
<evidence type="ECO:0000313" key="2">
    <source>
        <dbReference type="Proteomes" id="UP000519439"/>
    </source>
</evidence>
<dbReference type="Proteomes" id="UP000519439">
    <property type="component" value="Unassembled WGS sequence"/>
</dbReference>
<dbReference type="Pfam" id="PF06995">
    <property type="entry name" value="Phage_P2_GpU"/>
    <property type="match status" value="1"/>
</dbReference>
<name>A0A7W6N9Z9_9HYPH</name>
<dbReference type="RefSeq" id="WP_027316045.1">
    <property type="nucleotide sequence ID" value="NZ_JACIDC010000018.1"/>
</dbReference>
<reference evidence="1 2" key="1">
    <citation type="submission" date="2020-08" db="EMBL/GenBank/DDBJ databases">
        <title>Genomic Encyclopedia of Type Strains, Phase IV (KMG-IV): sequencing the most valuable type-strain genomes for metagenomic binning, comparative biology and taxonomic classification.</title>
        <authorList>
            <person name="Goeker M."/>
        </authorList>
    </citation>
    <scope>NUCLEOTIDE SEQUENCE [LARGE SCALE GENOMIC DNA]</scope>
    <source>
        <strain evidence="1 2">DSM 15743</strain>
    </source>
</reference>
<dbReference type="EMBL" id="JACIDC010000018">
    <property type="protein sequence ID" value="MBB4042000.1"/>
    <property type="molecule type" value="Genomic_DNA"/>
</dbReference>
<protein>
    <recommendedName>
        <fullName evidence="3">Phage tail protein</fullName>
    </recommendedName>
</protein>
<proteinExistence type="predicted"/>
<accession>A0A7W6N9Z9</accession>